<proteinExistence type="predicted"/>
<evidence type="ECO:0000256" key="1">
    <source>
        <dbReference type="SAM" id="MobiDB-lite"/>
    </source>
</evidence>
<dbReference type="EMBL" id="JAPDMQ010000002">
    <property type="protein sequence ID" value="KAK0541238.1"/>
    <property type="molecule type" value="Genomic_DNA"/>
</dbReference>
<gene>
    <name evidence="2" type="ORF">OC842_000071</name>
</gene>
<feature type="compositionally biased region" description="Low complexity" evidence="1">
    <location>
        <begin position="719"/>
        <end position="744"/>
    </location>
</feature>
<feature type="region of interest" description="Disordered" evidence="1">
    <location>
        <begin position="1377"/>
        <end position="1409"/>
    </location>
</feature>
<feature type="region of interest" description="Disordered" evidence="1">
    <location>
        <begin position="1780"/>
        <end position="1800"/>
    </location>
</feature>
<keyword evidence="3" id="KW-1185">Reference proteome</keyword>
<feature type="region of interest" description="Disordered" evidence="1">
    <location>
        <begin position="1651"/>
        <end position="1712"/>
    </location>
</feature>
<feature type="region of interest" description="Disordered" evidence="1">
    <location>
        <begin position="371"/>
        <end position="413"/>
    </location>
</feature>
<feature type="region of interest" description="Disordered" evidence="1">
    <location>
        <begin position="773"/>
        <end position="795"/>
    </location>
</feature>
<sequence>MTKDGSTRGLRSIFGRRRRVSQEYPALTPLTIYQPAVSAHSAQGDAPQAFPAHKIYPSTSENLEELFGASPGDHFGPPAHRERRDSQEEETLEMLEDDESDDDYNALSPSNSSGDIGGARPSRRSRAFSRPQPPSAVSGNPGHPTSSRQRERTDSISGASISSVRSWKSIFRLSQAPASERKEGSKIKRIGSLASIRSLAISSPVAVQASTSAAVEIGSLPPPAPPLRARASSPAMSSSARFDGESATQPLRNALDMDDAQMRRQLLHSAVSYASQSPTMPPRKQGERSEGLRKRSSSIASLSSLLGAAIGLGSRGKERASVVAPAPPTPGIALSNSITSFTILSAPQPPPLTPTRRSVLKPVTVQPAAPAVSGQASGADLGCAPKHSLASSGDANGKSSKRWKLRNRRKTAEVTAQTLKAMTQSRAVELDEARQGATASSVSLASSSALGATLHSQLEPSPPSPAQPSPTTASSHLSDEKSPVSSGLFVNVGRWATQVGGRARLSSSNSAYSQSSDAVSSQPGASSNIYSPGANEGGSRLLPAAGIHFSHQIGGSPGALGIPESEMQSRGSSPASLNHWLMDLDLNLRRPQGTSASGKNQAPSANLQVLLDSPRMRGVRSNAFDDLLSVQSNNGSAESVVFLIKPTAEPMSPDADAAGPQPQLSRRNTKDSVRNSLRGVPTERRPLSTQQVVPQDAPKAIQREETVTQALHKIQELHSPSPVKKGPSPPQRSSSRPQLPTRTSAVSQLCSLRSDMVSASYDDETEVVVQVDETGSAKPSESAPSCEDAQDMESQQVDPWGSFDAHLGLVADSDSAAAVLASMSESMAAVSAPIAIVPSVPASFEPKAKVTSSSTLSDANKSDLPYVTASESVSADRSAPASDQPNMTRPSLDKSSLSELSADISATSDDVEVATKVVIAAVALSTLPAALIKAGTEGGAETQVKGNDASSQSPALPSQATVTELANAAAVLVGATVEQVAAVTASLANLGSMSMISNASSILMARNSLEVPEPVTPSEPMATPSLASHSFGSTDSADEGSDMLHEISHRAVLGGPLEPLDAASTPLKPKALLEEAEHFDQWGSAPNGLLLDLSINGKPSPQHFEEAVQNFKERQRERERTHTAGNEGWAELSPLLGYNTVLSIPAAAAALDIDNLNELSPVKISASRLNFSLAASSAAEHDSVKPMSSRSSAPQRLTFAMPRHKSGNALDQPDVHPSATMPTLLAHRLALETKRTSLPGTVVTLADFLSELKTPVDVGCPPPPPLIPSRRAKRSRTLDVTGVHSRKRTFEPSLAEEEEDYAMSKTATKKAGSHHRRARTISTSTPLRMFHRRFQLHDDSPSFRTSATDDEVEDATADGSFTRAEWQQFAAGLRRGPLLRASDGGGADADASHRAVHSKSPPPPAATSTTTIATAPAILADAEPATTASNGALLALIEDYDDDEDEDVDEDKVAEDRPSAAQAAIPQGRGAEAPRSSTPAPTSGTAPLFDSPSTALLTPLNGPHTSKMHDSTSDLSGGGMSSEAPSTALARCHSPLMIDEDDDKEDAEGREGDELELEGDDDEDDADASMVANVSCVSHRRRSDILSGSPVPKHSGSRSRSGFGSMTTTSASAPLLRMTMTLPPSDLLDGEELKMLGACLSLIAISSSSGGSSPLSSASSGLAQEAEGGRIGGEGHGQIIDFGTPARGPASPSASSVLDSSTSASGPMNSSGGTGGAAFISADLTSSSSETEASTIDIVEHLLRKAMWARYDKARREMMMGGMGGGVAAAAAAVEAAEAAQTDADADAESEAEAEAEAEDVRYSVGGSALPPIPLLAVTDVDVDLELD</sequence>
<feature type="region of interest" description="Disordered" evidence="1">
    <location>
        <begin position="1579"/>
        <end position="1617"/>
    </location>
</feature>
<name>A0AAN6GJY8_9BASI</name>
<feature type="compositionally biased region" description="Acidic residues" evidence="1">
    <location>
        <begin position="1553"/>
        <end position="1567"/>
    </location>
</feature>
<protein>
    <submittedName>
        <fullName evidence="2">Uncharacterized protein</fullName>
    </submittedName>
</protein>
<organism evidence="2 3">
    <name type="scientific">Tilletia horrida</name>
    <dbReference type="NCBI Taxonomy" id="155126"/>
    <lineage>
        <taxon>Eukaryota</taxon>
        <taxon>Fungi</taxon>
        <taxon>Dikarya</taxon>
        <taxon>Basidiomycota</taxon>
        <taxon>Ustilaginomycotina</taxon>
        <taxon>Exobasidiomycetes</taxon>
        <taxon>Tilletiales</taxon>
        <taxon>Tilletiaceae</taxon>
        <taxon>Tilletia</taxon>
    </lineage>
</organism>
<feature type="compositionally biased region" description="Polar residues" evidence="1">
    <location>
        <begin position="1475"/>
        <end position="1496"/>
    </location>
</feature>
<feature type="region of interest" description="Disordered" evidence="1">
    <location>
        <begin position="271"/>
        <end position="296"/>
    </location>
</feature>
<comment type="caution">
    <text evidence="2">The sequence shown here is derived from an EMBL/GenBank/DDBJ whole genome shotgun (WGS) entry which is preliminary data.</text>
</comment>
<feature type="compositionally biased region" description="Basic and acidic residues" evidence="1">
    <location>
        <begin position="284"/>
        <end position="293"/>
    </location>
</feature>
<feature type="region of interest" description="Disordered" evidence="1">
    <location>
        <begin position="1013"/>
        <end position="1041"/>
    </location>
</feature>
<feature type="region of interest" description="Disordered" evidence="1">
    <location>
        <begin position="651"/>
        <end position="699"/>
    </location>
</feature>
<feature type="compositionally biased region" description="Basic residues" evidence="1">
    <location>
        <begin position="399"/>
        <end position="409"/>
    </location>
</feature>
<feature type="compositionally biased region" description="Low complexity" evidence="1">
    <location>
        <begin position="507"/>
        <end position="521"/>
    </location>
</feature>
<feature type="region of interest" description="Disordered" evidence="1">
    <location>
        <begin position="556"/>
        <end position="576"/>
    </location>
</feature>
<feature type="region of interest" description="Disordered" evidence="1">
    <location>
        <begin position="1260"/>
        <end position="1286"/>
    </location>
</feature>
<evidence type="ECO:0000313" key="2">
    <source>
        <dbReference type="EMBL" id="KAK0541238.1"/>
    </source>
</evidence>
<feature type="compositionally biased region" description="Polar residues" evidence="1">
    <location>
        <begin position="389"/>
        <end position="398"/>
    </location>
</feature>
<reference evidence="2" key="1">
    <citation type="journal article" date="2023" name="PhytoFront">
        <title>Draft Genome Resources of Seven Strains of Tilletia horrida, Causal Agent of Kernel Smut of Rice.</title>
        <authorList>
            <person name="Khanal S."/>
            <person name="Antony Babu S."/>
            <person name="Zhou X.G."/>
        </authorList>
    </citation>
    <scope>NUCLEOTIDE SEQUENCE</scope>
    <source>
        <strain evidence="2">TX3</strain>
    </source>
</reference>
<feature type="region of interest" description="Disordered" evidence="1">
    <location>
        <begin position="450"/>
        <end position="483"/>
    </location>
</feature>
<feature type="region of interest" description="Disordered" evidence="1">
    <location>
        <begin position="1442"/>
        <end position="1567"/>
    </location>
</feature>
<feature type="compositionally biased region" description="Polar residues" evidence="1">
    <location>
        <begin position="869"/>
        <end position="896"/>
    </location>
</feature>
<feature type="region of interest" description="Disordered" evidence="1">
    <location>
        <begin position="1"/>
        <end position="21"/>
    </location>
</feature>
<feature type="region of interest" description="Disordered" evidence="1">
    <location>
        <begin position="715"/>
        <end position="745"/>
    </location>
</feature>
<feature type="compositionally biased region" description="Acidic residues" evidence="1">
    <location>
        <begin position="1442"/>
        <end position="1453"/>
    </location>
</feature>
<feature type="compositionally biased region" description="Acidic residues" evidence="1">
    <location>
        <begin position="1784"/>
        <end position="1798"/>
    </location>
</feature>
<feature type="region of interest" description="Disordered" evidence="1">
    <location>
        <begin position="65"/>
        <end position="160"/>
    </location>
</feature>
<feature type="compositionally biased region" description="Polar residues" evidence="1">
    <location>
        <begin position="1025"/>
        <end position="1035"/>
    </location>
</feature>
<feature type="compositionally biased region" description="Low complexity" evidence="1">
    <location>
        <begin position="1689"/>
        <end position="1705"/>
    </location>
</feature>
<dbReference type="Proteomes" id="UP001176521">
    <property type="component" value="Unassembled WGS sequence"/>
</dbReference>
<feature type="compositionally biased region" description="Low complexity" evidence="1">
    <location>
        <begin position="1651"/>
        <end position="1666"/>
    </location>
</feature>
<feature type="region of interest" description="Disordered" evidence="1">
    <location>
        <begin position="507"/>
        <end position="532"/>
    </location>
</feature>
<feature type="region of interest" description="Disordered" evidence="1">
    <location>
        <begin position="867"/>
        <end position="896"/>
    </location>
</feature>
<feature type="compositionally biased region" description="Polar residues" evidence="1">
    <location>
        <begin position="566"/>
        <end position="576"/>
    </location>
</feature>
<accession>A0AAN6GJY8</accession>
<feature type="compositionally biased region" description="Low complexity" evidence="1">
    <location>
        <begin position="1598"/>
        <end position="1610"/>
    </location>
</feature>
<evidence type="ECO:0000313" key="3">
    <source>
        <dbReference type="Proteomes" id="UP001176521"/>
    </source>
</evidence>
<feature type="compositionally biased region" description="Acidic residues" evidence="1">
    <location>
        <begin position="87"/>
        <end position="104"/>
    </location>
</feature>